<reference evidence="4 5" key="1">
    <citation type="submission" date="2021-01" db="EMBL/GenBank/DDBJ databases">
        <title>Whole genome shotgun sequence of Catellatospora citrea NBRC 14495.</title>
        <authorList>
            <person name="Komaki H."/>
            <person name="Tamura T."/>
        </authorList>
    </citation>
    <scope>NUCLEOTIDE SEQUENCE [LARGE SCALE GENOMIC DNA]</scope>
    <source>
        <strain evidence="4 5">NBRC 14495</strain>
    </source>
</reference>
<evidence type="ECO:0000256" key="2">
    <source>
        <dbReference type="SAM" id="Phobius"/>
    </source>
</evidence>
<name>A0A8J3P3F1_9ACTN</name>
<evidence type="ECO:0000256" key="3">
    <source>
        <dbReference type="SAM" id="SignalP"/>
    </source>
</evidence>
<keyword evidence="5" id="KW-1185">Reference proteome</keyword>
<feature type="transmembrane region" description="Helical" evidence="2">
    <location>
        <begin position="158"/>
        <end position="179"/>
    </location>
</feature>
<feature type="signal peptide" evidence="3">
    <location>
        <begin position="1"/>
        <end position="16"/>
    </location>
</feature>
<proteinExistence type="predicted"/>
<keyword evidence="3" id="KW-0732">Signal</keyword>
<organism evidence="4 5">
    <name type="scientific">Catellatospora citrea</name>
    <dbReference type="NCBI Taxonomy" id="53366"/>
    <lineage>
        <taxon>Bacteria</taxon>
        <taxon>Bacillati</taxon>
        <taxon>Actinomycetota</taxon>
        <taxon>Actinomycetes</taxon>
        <taxon>Micromonosporales</taxon>
        <taxon>Micromonosporaceae</taxon>
        <taxon>Catellatospora</taxon>
    </lineage>
</organism>
<evidence type="ECO:0008006" key="6">
    <source>
        <dbReference type="Google" id="ProtNLM"/>
    </source>
</evidence>
<comment type="caution">
    <text evidence="4">The sequence shown here is derived from an EMBL/GenBank/DDBJ whole genome shotgun (WGS) entry which is preliminary data.</text>
</comment>
<evidence type="ECO:0000313" key="4">
    <source>
        <dbReference type="EMBL" id="GIG02703.1"/>
    </source>
</evidence>
<feature type="chain" id="PRO_5039518976" description="Capsular polysaccharide biosynthesis protein" evidence="3">
    <location>
        <begin position="17"/>
        <end position="270"/>
    </location>
</feature>
<dbReference type="RefSeq" id="WP_147432906.1">
    <property type="nucleotide sequence ID" value="NZ_BONH01000058.1"/>
</dbReference>
<keyword evidence="2" id="KW-0472">Membrane</keyword>
<evidence type="ECO:0000256" key="1">
    <source>
        <dbReference type="SAM" id="MobiDB-lite"/>
    </source>
</evidence>
<keyword evidence="2" id="KW-1133">Transmembrane helix</keyword>
<dbReference type="AlphaFoldDB" id="A0A8J3P3F1"/>
<accession>A0A8J3P3F1</accession>
<evidence type="ECO:0000313" key="5">
    <source>
        <dbReference type="Proteomes" id="UP000659904"/>
    </source>
</evidence>
<gene>
    <name evidence="4" type="ORF">Cci01nite_77960</name>
</gene>
<sequence length="270" mass="28627">MPLFLLVVALSPLVYGATSPSYTLTSYVQMVPPLPRPVSEDPNAAAPPVNPWLAQGLQTIANAAIVTVQDKSIVDTMESAGLSDTYTLELDSYTPMVKIEIVASSRNQARATADELVRLLVSNIAQLQSQYGLATIDLISTRRLDAGSNIEKSITKQIAVAFIATMLGLGGAAGVVVLVDRALSRRRRRPFGAAPAGARGPEADPDLSGEETQTVPTWPSDIELTAVISRVPDQTDDTGKTRSAVDSEEPTQAVPMSADSTMVLPRVGKD</sequence>
<feature type="compositionally biased region" description="Low complexity" evidence="1">
    <location>
        <begin position="191"/>
        <end position="200"/>
    </location>
</feature>
<feature type="region of interest" description="Disordered" evidence="1">
    <location>
        <begin position="190"/>
        <end position="270"/>
    </location>
</feature>
<protein>
    <recommendedName>
        <fullName evidence="6">Capsular polysaccharide biosynthesis protein</fullName>
    </recommendedName>
</protein>
<keyword evidence="2" id="KW-0812">Transmembrane</keyword>
<dbReference type="EMBL" id="BONH01000058">
    <property type="protein sequence ID" value="GIG02703.1"/>
    <property type="molecule type" value="Genomic_DNA"/>
</dbReference>
<dbReference type="Proteomes" id="UP000659904">
    <property type="component" value="Unassembled WGS sequence"/>
</dbReference>